<dbReference type="CDD" id="cd02440">
    <property type="entry name" value="AdoMet_MTases"/>
    <property type="match status" value="1"/>
</dbReference>
<dbReference type="Proteomes" id="UP000001064">
    <property type="component" value="Unassembled WGS sequence"/>
</dbReference>
<dbReference type="OMA" id="PYDMIFI"/>
<dbReference type="InterPro" id="IPR029063">
    <property type="entry name" value="SAM-dependent_MTases_sf"/>
</dbReference>
<evidence type="ECO:0008006" key="7">
    <source>
        <dbReference type="Google" id="ProtNLM"/>
    </source>
</evidence>
<dbReference type="STRING" id="5786.F0Z857"/>
<keyword evidence="2" id="KW-0808">Transferase</keyword>
<evidence type="ECO:0000256" key="1">
    <source>
        <dbReference type="ARBA" id="ARBA00022603"/>
    </source>
</evidence>
<evidence type="ECO:0000256" key="2">
    <source>
        <dbReference type="ARBA" id="ARBA00022679"/>
    </source>
</evidence>
<comment type="similarity">
    <text evidence="4">Belongs to the class I-like SAM-binding methyltransferase superfamily. Cation-dependent O-methyltransferase family.</text>
</comment>
<keyword evidence="6" id="KW-1185">Reference proteome</keyword>
<dbReference type="PROSITE" id="PS51682">
    <property type="entry name" value="SAM_OMT_I"/>
    <property type="match status" value="1"/>
</dbReference>
<evidence type="ECO:0000256" key="3">
    <source>
        <dbReference type="ARBA" id="ARBA00022691"/>
    </source>
</evidence>
<reference evidence="6" key="1">
    <citation type="journal article" date="2011" name="Genome Biol.">
        <title>Comparative genomics of the social amoebae Dictyostelium discoideum and Dictyostelium purpureum.</title>
        <authorList>
            <consortium name="US DOE Joint Genome Institute (JGI-PGF)"/>
            <person name="Sucgang R."/>
            <person name="Kuo A."/>
            <person name="Tian X."/>
            <person name="Salerno W."/>
            <person name="Parikh A."/>
            <person name="Feasley C.L."/>
            <person name="Dalin E."/>
            <person name="Tu H."/>
            <person name="Huang E."/>
            <person name="Barry K."/>
            <person name="Lindquist E."/>
            <person name="Shapiro H."/>
            <person name="Bruce D."/>
            <person name="Schmutz J."/>
            <person name="Salamov A."/>
            <person name="Fey P."/>
            <person name="Gaudet P."/>
            <person name="Anjard C."/>
            <person name="Babu M.M."/>
            <person name="Basu S."/>
            <person name="Bushmanova Y."/>
            <person name="van der Wel H."/>
            <person name="Katoh-Kurasawa M."/>
            <person name="Dinh C."/>
            <person name="Coutinho P.M."/>
            <person name="Saito T."/>
            <person name="Elias M."/>
            <person name="Schaap P."/>
            <person name="Kay R.R."/>
            <person name="Henrissat B."/>
            <person name="Eichinger L."/>
            <person name="Rivero F."/>
            <person name="Putnam N.H."/>
            <person name="West C.M."/>
            <person name="Loomis W.F."/>
            <person name="Chisholm R.L."/>
            <person name="Shaulsky G."/>
            <person name="Strassmann J.E."/>
            <person name="Queller D.C."/>
            <person name="Kuspa A."/>
            <person name="Grigoriev I.V."/>
        </authorList>
    </citation>
    <scope>NUCLEOTIDE SEQUENCE [LARGE SCALE GENOMIC DNA]</scope>
    <source>
        <strain evidence="6">QSDP1</strain>
    </source>
</reference>
<accession>F0Z857</accession>
<dbReference type="GO" id="GO:0008171">
    <property type="term" value="F:O-methyltransferase activity"/>
    <property type="evidence" value="ECO:0007669"/>
    <property type="project" value="InterPro"/>
</dbReference>
<dbReference type="InterPro" id="IPR002935">
    <property type="entry name" value="SAM_O-MeTrfase"/>
</dbReference>
<keyword evidence="3" id="KW-0949">S-adenosyl-L-methionine</keyword>
<dbReference type="EMBL" id="GL870950">
    <property type="protein sequence ID" value="EGC39872.1"/>
    <property type="molecule type" value="Genomic_DNA"/>
</dbReference>
<evidence type="ECO:0000256" key="4">
    <source>
        <dbReference type="ARBA" id="ARBA00023453"/>
    </source>
</evidence>
<dbReference type="VEuPathDB" id="AmoebaDB:DICPUDRAFT_93495"/>
<dbReference type="AlphaFoldDB" id="F0Z857"/>
<dbReference type="Pfam" id="PF01596">
    <property type="entry name" value="Methyltransf_3"/>
    <property type="match status" value="1"/>
</dbReference>
<dbReference type="PANTHER" id="PTHR10509:SF14">
    <property type="entry name" value="CAFFEOYL-COA O-METHYLTRANSFERASE 3-RELATED"/>
    <property type="match status" value="1"/>
</dbReference>
<dbReference type="GO" id="GO:0032259">
    <property type="term" value="P:methylation"/>
    <property type="evidence" value="ECO:0007669"/>
    <property type="project" value="UniProtKB-KW"/>
</dbReference>
<dbReference type="InParanoid" id="F0Z857"/>
<dbReference type="SUPFAM" id="SSF53335">
    <property type="entry name" value="S-adenosyl-L-methionine-dependent methyltransferases"/>
    <property type="match status" value="1"/>
</dbReference>
<dbReference type="GeneID" id="10509528"/>
<evidence type="ECO:0000313" key="6">
    <source>
        <dbReference type="Proteomes" id="UP000001064"/>
    </source>
</evidence>
<gene>
    <name evidence="5" type="ORF">DICPUDRAFT_93495</name>
</gene>
<dbReference type="KEGG" id="dpp:DICPUDRAFT_93495"/>
<protein>
    <recommendedName>
        <fullName evidence="7">Caffeoyl-CoA O-methyltransferase</fullName>
    </recommendedName>
</protein>
<keyword evidence="1" id="KW-0489">Methyltransferase</keyword>
<dbReference type="OrthoDB" id="10251242at2759"/>
<evidence type="ECO:0000313" key="5">
    <source>
        <dbReference type="EMBL" id="EGC39872.1"/>
    </source>
</evidence>
<dbReference type="Gene3D" id="3.40.50.150">
    <property type="entry name" value="Vaccinia Virus protein VP39"/>
    <property type="match status" value="1"/>
</dbReference>
<dbReference type="RefSeq" id="XP_003283623.1">
    <property type="nucleotide sequence ID" value="XM_003283575.1"/>
</dbReference>
<dbReference type="eggNOG" id="KOG1663">
    <property type="taxonomic scope" value="Eukaryota"/>
</dbReference>
<sequence length="245" mass="27964">MLVEFVRKLHSLKNGKVVITKDVINYTNEKSEPICEIQKELIKYTNENFSDNYMITDIGQNQLFSLLLKVLNAKKVIDVGVYTGLSSLSFALSLPEDGKVYGLDNSSDYIDCCNQFWKKAGVSDKINLIIDDAKKTLQQLIEQGECDFDFIFIDADKLNYCEYYELALKLIRKGGIIAFDNVLFFGSTVVDENDKDDENQIFFENEAFQELVTSIKKLNDKISKDERVIKTMLPLSDGITLITKK</sequence>
<dbReference type="PANTHER" id="PTHR10509">
    <property type="entry name" value="O-METHYLTRANSFERASE-RELATED"/>
    <property type="match status" value="1"/>
</dbReference>
<dbReference type="FunCoup" id="F0Z857">
    <property type="interactions" value="7"/>
</dbReference>
<dbReference type="InterPro" id="IPR050362">
    <property type="entry name" value="Cation-dep_OMT"/>
</dbReference>
<dbReference type="GO" id="GO:0008757">
    <property type="term" value="F:S-adenosylmethionine-dependent methyltransferase activity"/>
    <property type="evidence" value="ECO:0000318"/>
    <property type="project" value="GO_Central"/>
</dbReference>
<organism evidence="5 6">
    <name type="scientific">Dictyostelium purpureum</name>
    <name type="common">Slime mold</name>
    <dbReference type="NCBI Taxonomy" id="5786"/>
    <lineage>
        <taxon>Eukaryota</taxon>
        <taxon>Amoebozoa</taxon>
        <taxon>Evosea</taxon>
        <taxon>Eumycetozoa</taxon>
        <taxon>Dictyostelia</taxon>
        <taxon>Dictyosteliales</taxon>
        <taxon>Dictyosteliaceae</taxon>
        <taxon>Dictyostelium</taxon>
    </lineage>
</organism>
<proteinExistence type="inferred from homology"/>
<name>F0Z857_DICPU</name>